<dbReference type="SUPFAM" id="SSF57829">
    <property type="entry name" value="Zn-binding ribosomal proteins"/>
    <property type="match status" value="1"/>
</dbReference>
<reference evidence="3" key="1">
    <citation type="submission" date="2020-10" db="EMBL/GenBank/DDBJ databases">
        <authorList>
            <person name="Gilroy R."/>
        </authorList>
    </citation>
    <scope>NUCLEOTIDE SEQUENCE</scope>
    <source>
        <strain evidence="3">4509</strain>
    </source>
</reference>
<protein>
    <recommendedName>
        <fullName evidence="2">Zinc-ribbon domain-containing protein</fullName>
    </recommendedName>
</protein>
<dbReference type="EMBL" id="DVMX01000045">
    <property type="protein sequence ID" value="HIU41399.1"/>
    <property type="molecule type" value="Genomic_DNA"/>
</dbReference>
<organism evidence="3 4">
    <name type="scientific">Candidatus Egerieicola faecale</name>
    <dbReference type="NCBI Taxonomy" id="2840774"/>
    <lineage>
        <taxon>Bacteria</taxon>
        <taxon>Bacillati</taxon>
        <taxon>Bacillota</taxon>
        <taxon>Clostridia</taxon>
        <taxon>Eubacteriales</taxon>
        <taxon>Oscillospiraceae</taxon>
        <taxon>Oscillospiraceae incertae sedis</taxon>
        <taxon>Candidatus Egerieicola</taxon>
    </lineage>
</organism>
<dbReference type="InterPro" id="IPR026870">
    <property type="entry name" value="Zinc_ribbon_dom"/>
</dbReference>
<name>A0A9D1ISX7_9FIRM</name>
<evidence type="ECO:0000256" key="1">
    <source>
        <dbReference type="SAM" id="MobiDB-lite"/>
    </source>
</evidence>
<accession>A0A9D1ISX7</accession>
<feature type="compositionally biased region" description="Low complexity" evidence="1">
    <location>
        <begin position="129"/>
        <end position="138"/>
    </location>
</feature>
<dbReference type="Gene3D" id="4.10.1060.50">
    <property type="match status" value="1"/>
</dbReference>
<dbReference type="Proteomes" id="UP000824082">
    <property type="component" value="Unassembled WGS sequence"/>
</dbReference>
<sequence length="138" mass="15340">MGLDEIKDVAKDFADKAVAKTGEVVEVSKLRLELSKQQGRLRALYQKLGSSVYSMKEKDYEDPDLIDSLCQDITENLKLQKKLQGQIAALKKMAVCPVCGSRNPMDSVYCNQCGSRLKKEFEQPPETGSSSEESSSEE</sequence>
<dbReference type="Pfam" id="PF13240">
    <property type="entry name" value="Zn_Ribbon_1"/>
    <property type="match status" value="1"/>
</dbReference>
<proteinExistence type="predicted"/>
<dbReference type="InterPro" id="IPR011332">
    <property type="entry name" value="Ribosomal_zn-bd"/>
</dbReference>
<dbReference type="AlphaFoldDB" id="A0A9D1ISX7"/>
<feature type="domain" description="Zinc-ribbon" evidence="2">
    <location>
        <begin position="96"/>
        <end position="117"/>
    </location>
</feature>
<feature type="region of interest" description="Disordered" evidence="1">
    <location>
        <begin position="119"/>
        <end position="138"/>
    </location>
</feature>
<evidence type="ECO:0000259" key="2">
    <source>
        <dbReference type="Pfam" id="PF13240"/>
    </source>
</evidence>
<evidence type="ECO:0000313" key="4">
    <source>
        <dbReference type="Proteomes" id="UP000824082"/>
    </source>
</evidence>
<gene>
    <name evidence="3" type="ORF">IAD19_02475</name>
</gene>
<comment type="caution">
    <text evidence="3">The sequence shown here is derived from an EMBL/GenBank/DDBJ whole genome shotgun (WGS) entry which is preliminary data.</text>
</comment>
<dbReference type="GO" id="GO:0006412">
    <property type="term" value="P:translation"/>
    <property type="evidence" value="ECO:0007669"/>
    <property type="project" value="InterPro"/>
</dbReference>
<evidence type="ECO:0000313" key="3">
    <source>
        <dbReference type="EMBL" id="HIU41399.1"/>
    </source>
</evidence>
<reference evidence="3" key="2">
    <citation type="journal article" date="2021" name="PeerJ">
        <title>Extensive microbial diversity within the chicken gut microbiome revealed by metagenomics and culture.</title>
        <authorList>
            <person name="Gilroy R."/>
            <person name="Ravi A."/>
            <person name="Getino M."/>
            <person name="Pursley I."/>
            <person name="Horton D.L."/>
            <person name="Alikhan N.F."/>
            <person name="Baker D."/>
            <person name="Gharbi K."/>
            <person name="Hall N."/>
            <person name="Watson M."/>
            <person name="Adriaenssens E.M."/>
            <person name="Foster-Nyarko E."/>
            <person name="Jarju S."/>
            <person name="Secka A."/>
            <person name="Antonio M."/>
            <person name="Oren A."/>
            <person name="Chaudhuri R.R."/>
            <person name="La Ragione R."/>
            <person name="Hildebrand F."/>
            <person name="Pallen M.J."/>
        </authorList>
    </citation>
    <scope>NUCLEOTIDE SEQUENCE</scope>
    <source>
        <strain evidence="3">4509</strain>
    </source>
</reference>
<dbReference type="InterPro" id="IPR038587">
    <property type="entry name" value="Ribosomal_eL40_sf"/>
</dbReference>